<evidence type="ECO:0000313" key="2">
    <source>
        <dbReference type="EMBL" id="RKT83199.1"/>
    </source>
</evidence>
<keyword evidence="1" id="KW-1133">Transmembrane helix</keyword>
<evidence type="ECO:0000313" key="3">
    <source>
        <dbReference type="EMBL" id="SFN59866.1"/>
    </source>
</evidence>
<name>A0A1I5ABS4_9PSEU</name>
<keyword evidence="1" id="KW-0472">Membrane</keyword>
<dbReference type="Proteomes" id="UP000199398">
    <property type="component" value="Unassembled WGS sequence"/>
</dbReference>
<organism evidence="3 4">
    <name type="scientific">Saccharopolyspora antimicrobica</name>
    <dbReference type="NCBI Taxonomy" id="455193"/>
    <lineage>
        <taxon>Bacteria</taxon>
        <taxon>Bacillati</taxon>
        <taxon>Actinomycetota</taxon>
        <taxon>Actinomycetes</taxon>
        <taxon>Pseudonocardiales</taxon>
        <taxon>Pseudonocardiaceae</taxon>
        <taxon>Saccharopolyspora</taxon>
    </lineage>
</organism>
<evidence type="ECO:0000313" key="5">
    <source>
        <dbReference type="Proteomes" id="UP000270697"/>
    </source>
</evidence>
<reference evidence="3 4" key="1">
    <citation type="submission" date="2016-10" db="EMBL/GenBank/DDBJ databases">
        <authorList>
            <person name="de Groot N.N."/>
        </authorList>
    </citation>
    <scope>NUCLEOTIDE SEQUENCE [LARGE SCALE GENOMIC DNA]</scope>
    <source>
        <strain evidence="3 4">CPCC 201259</strain>
    </source>
</reference>
<evidence type="ECO:0000256" key="1">
    <source>
        <dbReference type="SAM" id="Phobius"/>
    </source>
</evidence>
<accession>A0A1I5ABS4</accession>
<sequence>MALAFFLLVGVALLLGYALDWTITVLDSDTVTAFRVVVGAGLALWIAHEIVLMVHIAHPAG</sequence>
<dbReference type="EMBL" id="RBXX01000002">
    <property type="protein sequence ID" value="RKT83199.1"/>
    <property type="molecule type" value="Genomic_DNA"/>
</dbReference>
<evidence type="ECO:0000313" key="4">
    <source>
        <dbReference type="Proteomes" id="UP000199398"/>
    </source>
</evidence>
<reference evidence="2 5" key="2">
    <citation type="submission" date="2018-10" db="EMBL/GenBank/DDBJ databases">
        <title>Sequencing the genomes of 1000 actinobacteria strains.</title>
        <authorList>
            <person name="Klenk H.-P."/>
        </authorList>
    </citation>
    <scope>NUCLEOTIDE SEQUENCE [LARGE SCALE GENOMIC DNA]</scope>
    <source>
        <strain evidence="2 5">DSM 45119</strain>
    </source>
</reference>
<gene>
    <name evidence="2" type="ORF">ATL45_1473</name>
    <name evidence="3" type="ORF">SAMN05421805_105323</name>
</gene>
<keyword evidence="1" id="KW-0812">Transmembrane</keyword>
<dbReference type="AlphaFoldDB" id="A0A1I5ABS4"/>
<dbReference type="EMBL" id="FOUP01000005">
    <property type="protein sequence ID" value="SFN59866.1"/>
    <property type="molecule type" value="Genomic_DNA"/>
</dbReference>
<proteinExistence type="predicted"/>
<protein>
    <submittedName>
        <fullName evidence="3">Uncharacterized protein</fullName>
    </submittedName>
</protein>
<keyword evidence="5" id="KW-1185">Reference proteome</keyword>
<dbReference type="Proteomes" id="UP000270697">
    <property type="component" value="Unassembled WGS sequence"/>
</dbReference>
<feature type="transmembrane region" description="Helical" evidence="1">
    <location>
        <begin position="34"/>
        <end position="57"/>
    </location>
</feature>
<dbReference type="RefSeq" id="WP_121505310.1">
    <property type="nucleotide sequence ID" value="NZ_FOUP01000005.1"/>
</dbReference>